<dbReference type="Proteomes" id="UP000240493">
    <property type="component" value="Unassembled WGS sequence"/>
</dbReference>
<keyword evidence="2" id="KW-1185">Reference proteome</keyword>
<sequence length="149" mass="17068">MLHSGREERGEWIRRHERHALRLSFLRWVASLYLLARRSGDKLNGKSKTRLAQFSQGNPARALLTQRTPFFFELLLLSSDIANAYMYGVLSRKLFCHNHAVAILCQDGCNISWPGEYWQCNASLPFSFLLLFSLFSQAHSMCQINAGST</sequence>
<name>A0A2T3YUZ1_TRIA4</name>
<protein>
    <submittedName>
        <fullName evidence="1">Uncharacterized protein</fullName>
    </submittedName>
</protein>
<gene>
    <name evidence="1" type="ORF">M441DRAFT_276983</name>
</gene>
<dbReference type="EMBL" id="KZ679270">
    <property type="protein sequence ID" value="PTB36349.1"/>
    <property type="molecule type" value="Genomic_DNA"/>
</dbReference>
<reference evidence="1 2" key="1">
    <citation type="submission" date="2016-07" db="EMBL/GenBank/DDBJ databases">
        <title>Multiple horizontal gene transfer events from other fungi enriched the ability of initially mycotrophic Trichoderma (Ascomycota) to feed on dead plant biomass.</title>
        <authorList>
            <consortium name="DOE Joint Genome Institute"/>
            <person name="Aerts A."/>
            <person name="Atanasova L."/>
            <person name="Chenthamara K."/>
            <person name="Zhang J."/>
            <person name="Grujic M."/>
            <person name="Henrissat B."/>
            <person name="Kuo A."/>
            <person name="Salamov A."/>
            <person name="Lipzen A."/>
            <person name="Labutti K."/>
            <person name="Barry K."/>
            <person name="Miao Y."/>
            <person name="Rahimi M.J."/>
            <person name="Shen Q."/>
            <person name="Grigoriev I.V."/>
            <person name="Kubicek C.P."/>
            <person name="Druzhinina I.S."/>
        </authorList>
    </citation>
    <scope>NUCLEOTIDE SEQUENCE [LARGE SCALE GENOMIC DNA]</scope>
    <source>
        <strain evidence="1 2">CBS 433.97</strain>
    </source>
</reference>
<proteinExistence type="predicted"/>
<dbReference type="AlphaFoldDB" id="A0A2T3YUZ1"/>
<evidence type="ECO:0000313" key="2">
    <source>
        <dbReference type="Proteomes" id="UP000240493"/>
    </source>
</evidence>
<evidence type="ECO:0000313" key="1">
    <source>
        <dbReference type="EMBL" id="PTB36349.1"/>
    </source>
</evidence>
<organism evidence="1 2">
    <name type="scientific">Trichoderma asperellum (strain ATCC 204424 / CBS 433.97 / NBRC 101777)</name>
    <dbReference type="NCBI Taxonomy" id="1042311"/>
    <lineage>
        <taxon>Eukaryota</taxon>
        <taxon>Fungi</taxon>
        <taxon>Dikarya</taxon>
        <taxon>Ascomycota</taxon>
        <taxon>Pezizomycotina</taxon>
        <taxon>Sordariomycetes</taxon>
        <taxon>Hypocreomycetidae</taxon>
        <taxon>Hypocreales</taxon>
        <taxon>Hypocreaceae</taxon>
        <taxon>Trichoderma</taxon>
    </lineage>
</organism>
<accession>A0A2T3YUZ1</accession>